<dbReference type="OrthoDB" id="1746660at2759"/>
<dbReference type="OMA" id="TANSEMG"/>
<feature type="compositionally biased region" description="Low complexity" evidence="1">
    <location>
        <begin position="1"/>
        <end position="27"/>
    </location>
</feature>
<dbReference type="InParanoid" id="A0A068VCL8"/>
<feature type="region of interest" description="Disordered" evidence="1">
    <location>
        <begin position="1"/>
        <end position="42"/>
    </location>
</feature>
<gene>
    <name evidence="2" type="ORF">GSCOC_T00002922001</name>
</gene>
<dbReference type="Gramene" id="CDP17428">
    <property type="protein sequence ID" value="CDP17428"/>
    <property type="gene ID" value="GSCOC_T00002922001"/>
</dbReference>
<organism evidence="2 3">
    <name type="scientific">Coffea canephora</name>
    <name type="common">Robusta coffee</name>
    <dbReference type="NCBI Taxonomy" id="49390"/>
    <lineage>
        <taxon>Eukaryota</taxon>
        <taxon>Viridiplantae</taxon>
        <taxon>Streptophyta</taxon>
        <taxon>Embryophyta</taxon>
        <taxon>Tracheophyta</taxon>
        <taxon>Spermatophyta</taxon>
        <taxon>Magnoliopsida</taxon>
        <taxon>eudicotyledons</taxon>
        <taxon>Gunneridae</taxon>
        <taxon>Pentapetalae</taxon>
        <taxon>asterids</taxon>
        <taxon>lamiids</taxon>
        <taxon>Gentianales</taxon>
        <taxon>Rubiaceae</taxon>
        <taxon>Ixoroideae</taxon>
        <taxon>Gardenieae complex</taxon>
        <taxon>Bertiereae - Coffeeae clade</taxon>
        <taxon>Coffeeae</taxon>
        <taxon>Coffea</taxon>
    </lineage>
</organism>
<feature type="compositionally biased region" description="Pro residues" evidence="1">
    <location>
        <begin position="28"/>
        <end position="40"/>
    </location>
</feature>
<dbReference type="STRING" id="49390.A0A068VCL8"/>
<dbReference type="Proteomes" id="UP000295252">
    <property type="component" value="Unassembled WGS sequence"/>
</dbReference>
<sequence length="185" mass="20086">MVPSSSMRTSPSNSSSPSLTSTKSALPPLLPSPPTKPLPPVKKLSAAEMQLRREKGLCFTCDEKFSWKHKCPNRQYMILQVDEPDGDLSSSVVAEPVPPDLPSDDSPTLHHLSLQAYHGTSGKCTSGSIAGTTVRILLDGGSSDNFIQMEKIPKRKSQSNRWVNNEWDRLDPTATHIGKCSADAS</sequence>
<keyword evidence="3" id="KW-1185">Reference proteome</keyword>
<protein>
    <submittedName>
        <fullName evidence="2">DH200=94 genomic scaffold, scaffold_159</fullName>
    </submittedName>
</protein>
<accession>A0A068VCL8</accession>
<reference evidence="3" key="1">
    <citation type="journal article" date="2014" name="Science">
        <title>The coffee genome provides insight into the convergent evolution of caffeine biosynthesis.</title>
        <authorList>
            <person name="Denoeud F."/>
            <person name="Carretero-Paulet L."/>
            <person name="Dereeper A."/>
            <person name="Droc G."/>
            <person name="Guyot R."/>
            <person name="Pietrella M."/>
            <person name="Zheng C."/>
            <person name="Alberti A."/>
            <person name="Anthony F."/>
            <person name="Aprea G."/>
            <person name="Aury J.M."/>
            <person name="Bento P."/>
            <person name="Bernard M."/>
            <person name="Bocs S."/>
            <person name="Campa C."/>
            <person name="Cenci A."/>
            <person name="Combes M.C."/>
            <person name="Crouzillat D."/>
            <person name="Da Silva C."/>
            <person name="Daddiego L."/>
            <person name="De Bellis F."/>
            <person name="Dussert S."/>
            <person name="Garsmeur O."/>
            <person name="Gayraud T."/>
            <person name="Guignon V."/>
            <person name="Jahn K."/>
            <person name="Jamilloux V."/>
            <person name="Joet T."/>
            <person name="Labadie K."/>
            <person name="Lan T."/>
            <person name="Leclercq J."/>
            <person name="Lepelley M."/>
            <person name="Leroy T."/>
            <person name="Li L.T."/>
            <person name="Librado P."/>
            <person name="Lopez L."/>
            <person name="Munoz A."/>
            <person name="Noel B."/>
            <person name="Pallavicini A."/>
            <person name="Perrotta G."/>
            <person name="Poncet V."/>
            <person name="Pot D."/>
            <person name="Priyono X."/>
            <person name="Rigoreau M."/>
            <person name="Rouard M."/>
            <person name="Rozas J."/>
            <person name="Tranchant-Dubreuil C."/>
            <person name="VanBuren R."/>
            <person name="Zhang Q."/>
            <person name="Andrade A.C."/>
            <person name="Argout X."/>
            <person name="Bertrand B."/>
            <person name="de Kochko A."/>
            <person name="Graziosi G."/>
            <person name="Henry R.J."/>
            <person name="Jayarama X."/>
            <person name="Ming R."/>
            <person name="Nagai C."/>
            <person name="Rounsley S."/>
            <person name="Sankoff D."/>
            <person name="Giuliano G."/>
            <person name="Albert V.A."/>
            <person name="Wincker P."/>
            <person name="Lashermes P."/>
        </authorList>
    </citation>
    <scope>NUCLEOTIDE SEQUENCE [LARGE SCALE GENOMIC DNA]</scope>
    <source>
        <strain evidence="3">cv. DH200-94</strain>
    </source>
</reference>
<proteinExistence type="predicted"/>
<evidence type="ECO:0000313" key="2">
    <source>
        <dbReference type="EMBL" id="CDP17428.1"/>
    </source>
</evidence>
<evidence type="ECO:0000313" key="3">
    <source>
        <dbReference type="Proteomes" id="UP000295252"/>
    </source>
</evidence>
<dbReference type="PhylomeDB" id="A0A068VCL8"/>
<dbReference type="AlphaFoldDB" id="A0A068VCL8"/>
<dbReference type="EMBL" id="HG739243">
    <property type="protein sequence ID" value="CDP17428.1"/>
    <property type="molecule type" value="Genomic_DNA"/>
</dbReference>
<evidence type="ECO:0000256" key="1">
    <source>
        <dbReference type="SAM" id="MobiDB-lite"/>
    </source>
</evidence>
<name>A0A068VCL8_COFCA</name>